<evidence type="ECO:0000256" key="1">
    <source>
        <dbReference type="ARBA" id="ARBA00004953"/>
    </source>
</evidence>
<dbReference type="InterPro" id="IPR006365">
    <property type="entry name" value="Cbl_synth_CobL"/>
</dbReference>
<evidence type="ECO:0000313" key="7">
    <source>
        <dbReference type="EMBL" id="ACL43663.1"/>
    </source>
</evidence>
<keyword evidence="4 7" id="KW-0808">Transferase</keyword>
<dbReference type="eggNOG" id="COG2241">
    <property type="taxonomic scope" value="Bacteria"/>
</dbReference>
<dbReference type="eggNOG" id="COG2242">
    <property type="taxonomic scope" value="Bacteria"/>
</dbReference>
<evidence type="ECO:0000256" key="5">
    <source>
        <dbReference type="ARBA" id="ARBA00022691"/>
    </source>
</evidence>
<dbReference type="Gene3D" id="3.40.50.150">
    <property type="entry name" value="Vaccinia Virus protein VP39"/>
    <property type="match status" value="1"/>
</dbReference>
<dbReference type="InterPro" id="IPR050714">
    <property type="entry name" value="Cobalamin_biosynth_MTase"/>
</dbReference>
<gene>
    <name evidence="7" type="ordered locus">Cyan7425_1286</name>
</gene>
<dbReference type="SUPFAM" id="SSF53790">
    <property type="entry name" value="Tetrapyrrole methylase"/>
    <property type="match status" value="1"/>
</dbReference>
<dbReference type="InterPro" id="IPR014777">
    <property type="entry name" value="4pyrrole_Mease_sub1"/>
</dbReference>
<dbReference type="SUPFAM" id="SSF53335">
    <property type="entry name" value="S-adenosyl-L-methionine-dependent methyltransferases"/>
    <property type="match status" value="1"/>
</dbReference>
<accession>B8HMP8</accession>
<dbReference type="NCBIfam" id="TIGR02469">
    <property type="entry name" value="CbiT"/>
    <property type="match status" value="1"/>
</dbReference>
<evidence type="ECO:0000256" key="3">
    <source>
        <dbReference type="ARBA" id="ARBA00022603"/>
    </source>
</evidence>
<dbReference type="GO" id="GO:0046025">
    <property type="term" value="F:precorrin-6Y C5,15-methyltransferase (decarboxylating) activity"/>
    <property type="evidence" value="ECO:0007669"/>
    <property type="project" value="UniProtKB-EC"/>
</dbReference>
<dbReference type="Gene3D" id="3.40.1010.10">
    <property type="entry name" value="Cobalt-precorrin-4 Transmethylase, Domain 1"/>
    <property type="match status" value="1"/>
</dbReference>
<dbReference type="InterPro" id="IPR014008">
    <property type="entry name" value="Cbl_synth_MTase_CbiT"/>
</dbReference>
<dbReference type="GO" id="GO:0032259">
    <property type="term" value="P:methylation"/>
    <property type="evidence" value="ECO:0007669"/>
    <property type="project" value="UniProtKB-KW"/>
</dbReference>
<keyword evidence="2" id="KW-0169">Cobalamin biosynthesis</keyword>
<dbReference type="InterPro" id="IPR035996">
    <property type="entry name" value="4pyrrol_Methylase_sf"/>
</dbReference>
<protein>
    <submittedName>
        <fullName evidence="7">Precorrin-6y C5,15-methyltransferase (Decarboxylating), CbiE subunit</fullName>
        <ecNumber evidence="7">2.1.1.132</ecNumber>
    </submittedName>
</protein>
<reference evidence="7" key="1">
    <citation type="submission" date="2009-01" db="EMBL/GenBank/DDBJ databases">
        <title>Complete sequence of chromosome Cyanothece sp. PCC 7425.</title>
        <authorList>
            <consortium name="US DOE Joint Genome Institute"/>
            <person name="Lucas S."/>
            <person name="Copeland A."/>
            <person name="Lapidus A."/>
            <person name="Glavina del Rio T."/>
            <person name="Dalin E."/>
            <person name="Tice H."/>
            <person name="Bruce D."/>
            <person name="Goodwin L."/>
            <person name="Pitluck S."/>
            <person name="Sims D."/>
            <person name="Meineke L."/>
            <person name="Brettin T."/>
            <person name="Detter J.C."/>
            <person name="Han C."/>
            <person name="Larimer F."/>
            <person name="Land M."/>
            <person name="Hauser L."/>
            <person name="Kyrpides N."/>
            <person name="Ovchinnikova G."/>
            <person name="Liberton M."/>
            <person name="Stoeckel J."/>
            <person name="Banerjee A."/>
            <person name="Singh A."/>
            <person name="Page L."/>
            <person name="Sato H."/>
            <person name="Zhao L."/>
            <person name="Sherman L."/>
            <person name="Pakrasi H."/>
            <person name="Richardson P."/>
        </authorList>
    </citation>
    <scope>NUCLEOTIDE SEQUENCE</scope>
    <source>
        <strain evidence="7">PCC 7425</strain>
    </source>
</reference>
<keyword evidence="5" id="KW-0949">S-adenosyl-L-methionine</keyword>
<dbReference type="InterPro" id="IPR014776">
    <property type="entry name" value="4pyrrole_Mease_sub2"/>
</dbReference>
<dbReference type="HOGENOM" id="CLU_031955_1_2_3"/>
<dbReference type="EC" id="2.1.1.132" evidence="7"/>
<dbReference type="InterPro" id="IPR029063">
    <property type="entry name" value="SAM-dependent_MTases_sf"/>
</dbReference>
<dbReference type="CDD" id="cd02440">
    <property type="entry name" value="AdoMet_MTases"/>
    <property type="match status" value="1"/>
</dbReference>
<dbReference type="UniPathway" id="UPA00148"/>
<dbReference type="InterPro" id="IPR000878">
    <property type="entry name" value="4pyrrol_Mease"/>
</dbReference>
<sequence>MINNKAMTVIHVVGIGLEGSRGLTPAVRQRVEAATLLVGSDRHLSYFPDHPAPRLVLNDFNRVFQQLQHYLDSATPPQIVILTSGDPLFFGLGRLLLLAFPPEQLCFHPHLSAVQLGFSRIKVPWQDARLISAHGRSLSELTTALQSGAEKIAILTDPRHSPAAIAQLILGLNLPIPYDCWVCENLGGEAERVQKFSAQELLNAQFAPLNLVILLRTAVITELDRSKLPLFGLPDTCFYSFPDRPGLITKRELRMLVLGELSLQPGQVIWDIGAGTGAVAIEIARLLPQSSIFAIEKTGLGQSLITKNCERLQVPNVSLVPGAAPQVLTALPDPDRIFIGGSGGQLQEILTICRDRLRPGGLVVLSLATLEHLALTLNCYRDWGWSTQVLQAQLSRAVEIRTSEQSNDSALTRFVPLNPVALVKAMTP</sequence>
<evidence type="ECO:0000259" key="6">
    <source>
        <dbReference type="Pfam" id="PF00590"/>
    </source>
</evidence>
<dbReference type="PANTHER" id="PTHR43182">
    <property type="entry name" value="COBALT-PRECORRIN-6B C(15)-METHYLTRANSFERASE (DECARBOXYLATING)"/>
    <property type="match status" value="1"/>
</dbReference>
<dbReference type="Gene3D" id="3.30.950.10">
    <property type="entry name" value="Methyltransferase, Cobalt-precorrin-4 Transmethylase, Domain 2"/>
    <property type="match status" value="1"/>
</dbReference>
<dbReference type="PIRSF" id="PIRSF036428">
    <property type="entry name" value="CobL"/>
    <property type="match status" value="1"/>
</dbReference>
<dbReference type="GO" id="GO:0009236">
    <property type="term" value="P:cobalamin biosynthetic process"/>
    <property type="evidence" value="ECO:0007669"/>
    <property type="project" value="UniProtKB-UniPathway"/>
</dbReference>
<dbReference type="NCBIfam" id="TIGR02467">
    <property type="entry name" value="CbiE"/>
    <property type="match status" value="1"/>
</dbReference>
<dbReference type="KEGG" id="cyn:Cyan7425_1286"/>
<dbReference type="STRING" id="395961.Cyan7425_1286"/>
<dbReference type="CDD" id="cd11644">
    <property type="entry name" value="Precorrin-6Y-MT"/>
    <property type="match status" value="1"/>
</dbReference>
<comment type="pathway">
    <text evidence="1">Cofactor biosynthesis; adenosylcobalamin biosynthesis.</text>
</comment>
<proteinExistence type="predicted"/>
<dbReference type="GO" id="GO:0008276">
    <property type="term" value="F:protein methyltransferase activity"/>
    <property type="evidence" value="ECO:0007669"/>
    <property type="project" value="InterPro"/>
</dbReference>
<keyword evidence="3 7" id="KW-0489">Methyltransferase</keyword>
<organism evidence="7">
    <name type="scientific">Cyanothece sp. (strain PCC 7425 / ATCC 29141)</name>
    <dbReference type="NCBI Taxonomy" id="395961"/>
    <lineage>
        <taxon>Bacteria</taxon>
        <taxon>Bacillati</taxon>
        <taxon>Cyanobacteriota</taxon>
        <taxon>Cyanophyceae</taxon>
        <taxon>Gomontiellales</taxon>
        <taxon>Cyanothecaceae</taxon>
        <taxon>Cyanothece</taxon>
    </lineage>
</organism>
<name>B8HMP8_CYAP4</name>
<dbReference type="AlphaFoldDB" id="B8HMP8"/>
<evidence type="ECO:0000256" key="4">
    <source>
        <dbReference type="ARBA" id="ARBA00022679"/>
    </source>
</evidence>
<evidence type="ECO:0000256" key="2">
    <source>
        <dbReference type="ARBA" id="ARBA00022573"/>
    </source>
</evidence>
<dbReference type="Pfam" id="PF01135">
    <property type="entry name" value="PCMT"/>
    <property type="match status" value="1"/>
</dbReference>
<dbReference type="InterPro" id="IPR012818">
    <property type="entry name" value="CbiE"/>
</dbReference>
<dbReference type="EMBL" id="CP001344">
    <property type="protein sequence ID" value="ACL43663.1"/>
    <property type="molecule type" value="Genomic_DNA"/>
</dbReference>
<dbReference type="PANTHER" id="PTHR43182:SF1">
    <property type="entry name" value="COBALT-PRECORRIN-7 C(5)-METHYLTRANSFERASE"/>
    <property type="match status" value="1"/>
</dbReference>
<dbReference type="Pfam" id="PF00590">
    <property type="entry name" value="TP_methylase"/>
    <property type="match status" value="1"/>
</dbReference>
<feature type="domain" description="Tetrapyrrole methylase" evidence="6">
    <location>
        <begin position="10"/>
        <end position="201"/>
    </location>
</feature>